<accession>A0A9Y2NJY2</accession>
<dbReference type="EMBL" id="CP127295">
    <property type="protein sequence ID" value="WIY04484.1"/>
    <property type="molecule type" value="Genomic_DNA"/>
</dbReference>
<keyword evidence="3" id="KW-1185">Reference proteome</keyword>
<gene>
    <name evidence="2" type="ORF">QRX60_11775</name>
</gene>
<name>A0A9Y2NJY2_9PSEU</name>
<organism evidence="2 3">
    <name type="scientific">Amycolatopsis mongoliensis</name>
    <dbReference type="NCBI Taxonomy" id="715475"/>
    <lineage>
        <taxon>Bacteria</taxon>
        <taxon>Bacillati</taxon>
        <taxon>Actinomycetota</taxon>
        <taxon>Actinomycetes</taxon>
        <taxon>Pseudonocardiales</taxon>
        <taxon>Pseudonocardiaceae</taxon>
        <taxon>Amycolatopsis</taxon>
    </lineage>
</organism>
<protein>
    <submittedName>
        <fullName evidence="2">Uncharacterized protein</fullName>
    </submittedName>
</protein>
<dbReference type="Proteomes" id="UP001239397">
    <property type="component" value="Chromosome"/>
</dbReference>
<dbReference type="AlphaFoldDB" id="A0A9Y2NJY2"/>
<evidence type="ECO:0000313" key="2">
    <source>
        <dbReference type="EMBL" id="WIY04484.1"/>
    </source>
</evidence>
<feature type="compositionally biased region" description="Basic and acidic residues" evidence="1">
    <location>
        <begin position="302"/>
        <end position="317"/>
    </location>
</feature>
<sequence>MADDSMLDEATKATDAEKYPVDSFLEGAGGLQDLVGGAEKLIHGDWTEGLFALANAGLSAKDLIKDPFETLLSWGFGWLIEHVDFLKEPLDWVAGDQDALDLEGKKWETIGKRVQETAEKLTEEVRKNCLDWKGKVADQYRVYVQQQLDAYAALSDAATKVSTVIGICKTILDVVRTIIRDLITDTLAKIVKILMRYPPPAYPAGLAAEGIPFAVQQGGKMVEECGRLARAFSKARDFLRTICSVLEPVAQRMVSRLGHLPEAAVEAAGEMFQGFGKGAAQEAFMKFFEQMATGPGQSAGEQQHDRDETSIVPEDHSANYPVDKVPRSGPVTAEDEQPFSGHPGTQRISGSLE</sequence>
<evidence type="ECO:0000256" key="1">
    <source>
        <dbReference type="SAM" id="MobiDB-lite"/>
    </source>
</evidence>
<dbReference type="KEGG" id="amog:QRX60_11775"/>
<proteinExistence type="predicted"/>
<reference evidence="2 3" key="1">
    <citation type="submission" date="2023-06" db="EMBL/GenBank/DDBJ databases">
        <authorList>
            <person name="Oyuntsetseg B."/>
            <person name="Kim S.B."/>
        </authorList>
    </citation>
    <scope>NUCLEOTIDE SEQUENCE [LARGE SCALE GENOMIC DNA]</scope>
    <source>
        <strain evidence="2 3">4-36</strain>
    </source>
</reference>
<dbReference type="RefSeq" id="WP_286000807.1">
    <property type="nucleotide sequence ID" value="NZ_CP127295.1"/>
</dbReference>
<feature type="region of interest" description="Disordered" evidence="1">
    <location>
        <begin position="294"/>
        <end position="353"/>
    </location>
</feature>
<evidence type="ECO:0000313" key="3">
    <source>
        <dbReference type="Proteomes" id="UP001239397"/>
    </source>
</evidence>